<dbReference type="EMBL" id="MFQN01000004">
    <property type="protein sequence ID" value="OGH75613.1"/>
    <property type="molecule type" value="Genomic_DNA"/>
</dbReference>
<feature type="transmembrane region" description="Helical" evidence="1">
    <location>
        <begin position="59"/>
        <end position="83"/>
    </location>
</feature>
<gene>
    <name evidence="3" type="ORF">A3G00_03915</name>
</gene>
<keyword evidence="1" id="KW-0812">Transmembrane</keyword>
<dbReference type="Proteomes" id="UP000178347">
    <property type="component" value="Unassembled WGS sequence"/>
</dbReference>
<feature type="chain" id="PRO_5009525701" evidence="2">
    <location>
        <begin position="27"/>
        <end position="196"/>
    </location>
</feature>
<proteinExistence type="predicted"/>
<accession>A0A1F6MW08</accession>
<dbReference type="STRING" id="1798692.A3G00_03915"/>
<name>A0A1F6MW08_9BACT</name>
<evidence type="ECO:0000256" key="2">
    <source>
        <dbReference type="SAM" id="SignalP"/>
    </source>
</evidence>
<protein>
    <submittedName>
        <fullName evidence="3">Uncharacterized protein</fullName>
    </submittedName>
</protein>
<comment type="caution">
    <text evidence="3">The sequence shown here is derived from an EMBL/GenBank/DDBJ whole genome shotgun (WGS) entry which is preliminary data.</text>
</comment>
<dbReference type="Pfam" id="PF18895">
    <property type="entry name" value="T4SS_pilin"/>
    <property type="match status" value="1"/>
</dbReference>
<organism evidence="3 4">
    <name type="scientific">Candidatus Magasanikbacteria bacterium RIFCSPLOWO2_12_FULL_43_12</name>
    <dbReference type="NCBI Taxonomy" id="1798692"/>
    <lineage>
        <taxon>Bacteria</taxon>
        <taxon>Candidatus Magasanikiibacteriota</taxon>
    </lineage>
</organism>
<feature type="signal peptide" evidence="2">
    <location>
        <begin position="1"/>
        <end position="26"/>
    </location>
</feature>
<keyword evidence="1" id="KW-1133">Transmembrane helix</keyword>
<evidence type="ECO:0000313" key="4">
    <source>
        <dbReference type="Proteomes" id="UP000178347"/>
    </source>
</evidence>
<feature type="transmembrane region" description="Helical" evidence="1">
    <location>
        <begin position="95"/>
        <end position="115"/>
    </location>
</feature>
<keyword evidence="2" id="KW-0732">Signal</keyword>
<keyword evidence="1" id="KW-0472">Membrane</keyword>
<evidence type="ECO:0000313" key="3">
    <source>
        <dbReference type="EMBL" id="OGH75613.1"/>
    </source>
</evidence>
<reference evidence="3 4" key="1">
    <citation type="journal article" date="2016" name="Nat. Commun.">
        <title>Thousands of microbial genomes shed light on interconnected biogeochemical processes in an aquifer system.</title>
        <authorList>
            <person name="Anantharaman K."/>
            <person name="Brown C.T."/>
            <person name="Hug L.A."/>
            <person name="Sharon I."/>
            <person name="Castelle C.J."/>
            <person name="Probst A.J."/>
            <person name="Thomas B.C."/>
            <person name="Singh A."/>
            <person name="Wilkins M.J."/>
            <person name="Karaoz U."/>
            <person name="Brodie E.L."/>
            <person name="Williams K.H."/>
            <person name="Hubbard S.S."/>
            <person name="Banfield J.F."/>
        </authorList>
    </citation>
    <scope>NUCLEOTIDE SEQUENCE [LARGE SCALE GENOMIC DNA]</scope>
</reference>
<evidence type="ECO:0000256" key="1">
    <source>
        <dbReference type="SAM" id="Phobius"/>
    </source>
</evidence>
<dbReference type="InterPro" id="IPR043993">
    <property type="entry name" value="T4SS_pilin"/>
</dbReference>
<dbReference type="AlphaFoldDB" id="A0A1F6MW08"/>
<sequence>MPKIRKILFFCLISVLLFSAASSAFALDFGSGATQKAAKDAGYNPNTTETTFAETVGSIIAIILSFTGVIFLVLMVYAGWLWMTARGEEEPVEKAQKIIISSIIGFIILVGAYSITTFVVPRLTDVTGEDEGEEVICCQVCEKVGDDPWETGKDCDYSVESWEVCIAKCEGYLGCKATPKEITKTTGAVCSASDFK</sequence>